<proteinExistence type="predicted"/>
<name>A0A0A9B7S7_ARUDO</name>
<organism evidence="1">
    <name type="scientific">Arundo donax</name>
    <name type="common">Giant reed</name>
    <name type="synonym">Donax arundinaceus</name>
    <dbReference type="NCBI Taxonomy" id="35708"/>
    <lineage>
        <taxon>Eukaryota</taxon>
        <taxon>Viridiplantae</taxon>
        <taxon>Streptophyta</taxon>
        <taxon>Embryophyta</taxon>
        <taxon>Tracheophyta</taxon>
        <taxon>Spermatophyta</taxon>
        <taxon>Magnoliopsida</taxon>
        <taxon>Liliopsida</taxon>
        <taxon>Poales</taxon>
        <taxon>Poaceae</taxon>
        <taxon>PACMAD clade</taxon>
        <taxon>Arundinoideae</taxon>
        <taxon>Arundineae</taxon>
        <taxon>Arundo</taxon>
    </lineage>
</organism>
<accession>A0A0A9B7S7</accession>
<reference evidence="1" key="1">
    <citation type="submission" date="2014-09" db="EMBL/GenBank/DDBJ databases">
        <authorList>
            <person name="Magalhaes I.L.F."/>
            <person name="Oliveira U."/>
            <person name="Santos F.R."/>
            <person name="Vidigal T.H.D.A."/>
            <person name="Brescovit A.D."/>
            <person name="Santos A.J."/>
        </authorList>
    </citation>
    <scope>NUCLEOTIDE SEQUENCE</scope>
    <source>
        <tissue evidence="1">Shoot tissue taken approximately 20 cm above the soil surface</tissue>
    </source>
</reference>
<reference evidence="1" key="2">
    <citation type="journal article" date="2015" name="Data Brief">
        <title>Shoot transcriptome of the giant reed, Arundo donax.</title>
        <authorList>
            <person name="Barrero R.A."/>
            <person name="Guerrero F.D."/>
            <person name="Moolhuijzen P."/>
            <person name="Goolsby J.A."/>
            <person name="Tidwell J."/>
            <person name="Bellgard S.E."/>
            <person name="Bellgard M.I."/>
        </authorList>
    </citation>
    <scope>NUCLEOTIDE SEQUENCE</scope>
    <source>
        <tissue evidence="1">Shoot tissue taken approximately 20 cm above the soil surface</tissue>
    </source>
</reference>
<sequence>MGTFLSSTCKLECDLDFYAVLSSLNNLRNSESSVSFVNSWLTAEN</sequence>
<dbReference type="EMBL" id="GBRH01240630">
    <property type="protein sequence ID" value="JAD57265.1"/>
    <property type="molecule type" value="Transcribed_RNA"/>
</dbReference>
<evidence type="ECO:0000313" key="1">
    <source>
        <dbReference type="EMBL" id="JAD57265.1"/>
    </source>
</evidence>
<dbReference type="AlphaFoldDB" id="A0A0A9B7S7"/>
<protein>
    <submittedName>
        <fullName evidence="1">Uncharacterized protein</fullName>
    </submittedName>
</protein>